<keyword evidence="2" id="KW-0808">Transferase</keyword>
<proteinExistence type="predicted"/>
<reference evidence="2 3" key="1">
    <citation type="submission" date="2019-01" db="EMBL/GenBank/DDBJ databases">
        <title>Vibrio BEI176 sp. nov, a marine bacterium isolated from China: eastern marignal seas.</title>
        <authorList>
            <person name="Li B."/>
        </authorList>
    </citation>
    <scope>NUCLEOTIDE SEQUENCE [LARGE SCALE GENOMIC DNA]</scope>
    <source>
        <strain evidence="2 3">BEI176</strain>
    </source>
</reference>
<dbReference type="Pfam" id="PF00535">
    <property type="entry name" value="Glycos_transf_2"/>
    <property type="match status" value="1"/>
</dbReference>
<dbReference type="RefSeq" id="WP_134834223.1">
    <property type="nucleotide sequence ID" value="NZ_SATR01000003.1"/>
</dbReference>
<organism evidence="2 3">
    <name type="scientific">Vibrio ouci</name>
    <dbReference type="NCBI Taxonomy" id="2499078"/>
    <lineage>
        <taxon>Bacteria</taxon>
        <taxon>Pseudomonadati</taxon>
        <taxon>Pseudomonadota</taxon>
        <taxon>Gammaproteobacteria</taxon>
        <taxon>Vibrionales</taxon>
        <taxon>Vibrionaceae</taxon>
        <taxon>Vibrio</taxon>
    </lineage>
</organism>
<dbReference type="AlphaFoldDB" id="A0A4Y8WK66"/>
<dbReference type="InterPro" id="IPR001173">
    <property type="entry name" value="Glyco_trans_2-like"/>
</dbReference>
<name>A0A4Y8WK66_9VIBR</name>
<accession>A0A4Y8WK66</accession>
<comment type="caution">
    <text evidence="2">The sequence shown here is derived from an EMBL/GenBank/DDBJ whole genome shotgun (WGS) entry which is preliminary data.</text>
</comment>
<dbReference type="PANTHER" id="PTHR22916">
    <property type="entry name" value="GLYCOSYLTRANSFERASE"/>
    <property type="match status" value="1"/>
</dbReference>
<dbReference type="SUPFAM" id="SSF53448">
    <property type="entry name" value="Nucleotide-diphospho-sugar transferases"/>
    <property type="match status" value="1"/>
</dbReference>
<dbReference type="InterPro" id="IPR029044">
    <property type="entry name" value="Nucleotide-diphossugar_trans"/>
</dbReference>
<dbReference type="Gene3D" id="3.90.550.10">
    <property type="entry name" value="Spore Coat Polysaccharide Biosynthesis Protein SpsA, Chain A"/>
    <property type="match status" value="1"/>
</dbReference>
<gene>
    <name evidence="2" type="ORF">ELS82_03315</name>
</gene>
<keyword evidence="3" id="KW-1185">Reference proteome</keyword>
<dbReference type="GO" id="GO:0016758">
    <property type="term" value="F:hexosyltransferase activity"/>
    <property type="evidence" value="ECO:0007669"/>
    <property type="project" value="UniProtKB-ARBA"/>
</dbReference>
<sequence>MNCKSQLLQPLVSICIPTYNAAKYIVETLESISRQTYKNIEIIVGDNASSDDTERLVDDFKKTSGLEIIYYKNENNLGYSGNCNKLIKQAKGEFVAIYHSDDIYHDRIVEHQVSLLLENKEVAGCFTNYSYIDEKGNDTTRGCQFEVNNSWMTIFNHDDYIVNILDKFRNPFFCPSSLVRKDIYQTVGGYNERIKFIEDQDMWIRILENNSMAVINKKLVKYRIHEAQGSSVYTNINRKSESPMISHIRSYLLEKYGEERYTISYKFKVDRLLAIDDIRFAFYLVKKGCNQPIYSKYHEFIRCSKAKYLLSVSDIRFVKFFVLQWLPVSITYLALKLVIKVRS</sequence>
<evidence type="ECO:0000259" key="1">
    <source>
        <dbReference type="Pfam" id="PF00535"/>
    </source>
</evidence>
<protein>
    <submittedName>
        <fullName evidence="2">Glycosyltransferase</fullName>
    </submittedName>
</protein>
<dbReference type="EMBL" id="SATR01000003">
    <property type="protein sequence ID" value="TFH92995.1"/>
    <property type="molecule type" value="Genomic_DNA"/>
</dbReference>
<evidence type="ECO:0000313" key="2">
    <source>
        <dbReference type="EMBL" id="TFH92995.1"/>
    </source>
</evidence>
<dbReference type="PANTHER" id="PTHR22916:SF3">
    <property type="entry name" value="UDP-GLCNAC:BETAGAL BETA-1,3-N-ACETYLGLUCOSAMINYLTRANSFERASE-LIKE PROTEIN 1"/>
    <property type="match status" value="1"/>
</dbReference>
<dbReference type="OrthoDB" id="9802649at2"/>
<feature type="domain" description="Glycosyltransferase 2-like" evidence="1">
    <location>
        <begin position="13"/>
        <end position="153"/>
    </location>
</feature>
<dbReference type="Proteomes" id="UP000297753">
    <property type="component" value="Unassembled WGS sequence"/>
</dbReference>
<evidence type="ECO:0000313" key="3">
    <source>
        <dbReference type="Proteomes" id="UP000297753"/>
    </source>
</evidence>